<evidence type="ECO:0000313" key="5">
    <source>
        <dbReference type="Proteomes" id="UP000766486"/>
    </source>
</evidence>
<dbReference type="Pfam" id="PF00144">
    <property type="entry name" value="Beta-lactamase"/>
    <property type="match status" value="1"/>
</dbReference>
<evidence type="ECO:0000259" key="2">
    <source>
        <dbReference type="Pfam" id="PF00144"/>
    </source>
</evidence>
<proteinExistence type="predicted"/>
<feature type="signal peptide" evidence="1">
    <location>
        <begin position="1"/>
        <end position="17"/>
    </location>
</feature>
<name>A0ABY6TRG5_BIOOC</name>
<dbReference type="EMBL" id="CABFNS010000354">
    <property type="protein sequence ID" value="VUC21197.1"/>
    <property type="molecule type" value="Genomic_DNA"/>
</dbReference>
<feature type="chain" id="PRO_5047037353" description="Beta-lactamase-related domain-containing protein" evidence="1">
    <location>
        <begin position="18"/>
        <end position="583"/>
    </location>
</feature>
<keyword evidence="5" id="KW-1185">Reference proteome</keyword>
<dbReference type="InterPro" id="IPR058664">
    <property type="entry name" value="ARB_00930-like_C"/>
</dbReference>
<organism evidence="4 5">
    <name type="scientific">Bionectria ochroleuca</name>
    <name type="common">Gliocladium roseum</name>
    <dbReference type="NCBI Taxonomy" id="29856"/>
    <lineage>
        <taxon>Eukaryota</taxon>
        <taxon>Fungi</taxon>
        <taxon>Dikarya</taxon>
        <taxon>Ascomycota</taxon>
        <taxon>Pezizomycotina</taxon>
        <taxon>Sordariomycetes</taxon>
        <taxon>Hypocreomycetidae</taxon>
        <taxon>Hypocreales</taxon>
        <taxon>Bionectriaceae</taxon>
        <taxon>Clonostachys</taxon>
    </lineage>
</organism>
<evidence type="ECO:0000259" key="3">
    <source>
        <dbReference type="Pfam" id="PF26335"/>
    </source>
</evidence>
<keyword evidence="1" id="KW-0732">Signal</keyword>
<dbReference type="InterPro" id="IPR001466">
    <property type="entry name" value="Beta-lactam-related"/>
</dbReference>
<dbReference type="Pfam" id="PF26335">
    <property type="entry name" value="ARB_00930_C"/>
    <property type="match status" value="1"/>
</dbReference>
<reference evidence="4 5" key="1">
    <citation type="submission" date="2019-06" db="EMBL/GenBank/DDBJ databases">
        <authorList>
            <person name="Broberg M."/>
        </authorList>
    </citation>
    <scope>NUCLEOTIDE SEQUENCE [LARGE SCALE GENOMIC DNA]</scope>
</reference>
<feature type="domain" description="Beta-lactamase-related" evidence="2">
    <location>
        <begin position="89"/>
        <end position="406"/>
    </location>
</feature>
<evidence type="ECO:0000256" key="1">
    <source>
        <dbReference type="SAM" id="SignalP"/>
    </source>
</evidence>
<dbReference type="InterPro" id="IPR012338">
    <property type="entry name" value="Beta-lactam/transpept-like"/>
</dbReference>
<comment type="caution">
    <text evidence="4">The sequence shown here is derived from an EMBL/GenBank/DDBJ whole genome shotgun (WGS) entry which is preliminary data.</text>
</comment>
<sequence>MLFSVAAACAFAAGSSAFITGTDDIPLIGPSFLSNVDLSNSQHFQDAKSEFSNRIEELFTSGELNRTDLVFAVDIFSANTNGSIHNYFHVGEGQEEVLTSGRLDFDTIGRLGSVSKLFTAYALVAEAGMEVFSHPVTRYFPELRGNSSSTPPNRIHWDEITVGALASHQAGTGGVGDFFLKNAQTPEKITTECKQQPPELRGIKLTRLSTKAFVSFLRDEKRPVMPAFRNALYSDAGYSLLGHVLARITGQSYPDSMQKILFGPLGMNSTTAKPPTGPNLNAINRYLVDNTSSWNIDVQVTAPSGGIFSSLTDMRKVGLSILNSELISPATTRAWMKPLSGTGSLVELVGAPWEINRLTIPATPGSNRTRVCDLYTKAGGNGDYTAVLGLSPDHGIGFSILVAGSTASSARWPIRQAIGEIFVPAAERAAAANALENLTGTFVDEKSEHTNITLSFEDGKPGLGLDSFYVEGQDSRHLLLGASKPSDIIMRVYPTGPSLASSSLAELYRTRGTLRVSHRFVAQRPPAPPRASAEGGEGLFENYFAWMNIGFNGPLDELIFEIEDGKLVSVTVVGAELVLKRVD</sequence>
<dbReference type="Gene3D" id="3.40.710.10">
    <property type="entry name" value="DD-peptidase/beta-lactamase superfamily"/>
    <property type="match status" value="1"/>
</dbReference>
<dbReference type="PANTHER" id="PTHR22935">
    <property type="entry name" value="PENICILLIN-BINDING PROTEIN"/>
    <property type="match status" value="1"/>
</dbReference>
<accession>A0ABY6TRG5</accession>
<dbReference type="InterPro" id="IPR051478">
    <property type="entry name" value="Beta-lactamase-like_AB/R"/>
</dbReference>
<gene>
    <name evidence="4" type="ORF">CLO192961_LOCUS44101</name>
</gene>
<feature type="domain" description="Beta-lactamase-like ARB-00930-like C-terminal" evidence="3">
    <location>
        <begin position="430"/>
        <end position="582"/>
    </location>
</feature>
<dbReference type="Proteomes" id="UP000766486">
    <property type="component" value="Unassembled WGS sequence"/>
</dbReference>
<evidence type="ECO:0000313" key="4">
    <source>
        <dbReference type="EMBL" id="VUC21197.1"/>
    </source>
</evidence>
<dbReference type="PANTHER" id="PTHR22935:SF97">
    <property type="entry name" value="BETA-LACTAMASE-RELATED DOMAIN-CONTAINING PROTEIN"/>
    <property type="match status" value="1"/>
</dbReference>
<evidence type="ECO:0008006" key="6">
    <source>
        <dbReference type="Google" id="ProtNLM"/>
    </source>
</evidence>
<dbReference type="SUPFAM" id="SSF56601">
    <property type="entry name" value="beta-lactamase/transpeptidase-like"/>
    <property type="match status" value="1"/>
</dbReference>
<protein>
    <recommendedName>
        <fullName evidence="6">Beta-lactamase-related domain-containing protein</fullName>
    </recommendedName>
</protein>